<dbReference type="PROSITE" id="PS51444">
    <property type="entry name" value="FH2"/>
    <property type="match status" value="1"/>
</dbReference>
<dbReference type="PANTHER" id="PTHR23213">
    <property type="entry name" value="FORMIN-RELATED"/>
    <property type="match status" value="1"/>
</dbReference>
<gene>
    <name evidence="3" type="ORF">H0E87_010749</name>
</gene>
<evidence type="ECO:0000313" key="3">
    <source>
        <dbReference type="EMBL" id="KAH8508725.1"/>
    </source>
</evidence>
<dbReference type="InterPro" id="IPR027643">
    <property type="entry name" value="Formin-like_plant"/>
</dbReference>
<dbReference type="InterPro" id="IPR015425">
    <property type="entry name" value="FH2_Formin"/>
</dbReference>
<organism evidence="3 4">
    <name type="scientific">Populus deltoides</name>
    <name type="common">Eastern poplar</name>
    <name type="synonym">Eastern cottonwood</name>
    <dbReference type="NCBI Taxonomy" id="3696"/>
    <lineage>
        <taxon>Eukaryota</taxon>
        <taxon>Viridiplantae</taxon>
        <taxon>Streptophyta</taxon>
        <taxon>Embryophyta</taxon>
        <taxon>Tracheophyta</taxon>
        <taxon>Spermatophyta</taxon>
        <taxon>Magnoliopsida</taxon>
        <taxon>eudicotyledons</taxon>
        <taxon>Gunneridae</taxon>
        <taxon>Pentapetalae</taxon>
        <taxon>rosids</taxon>
        <taxon>fabids</taxon>
        <taxon>Malpighiales</taxon>
        <taxon>Salicaceae</taxon>
        <taxon>Saliceae</taxon>
        <taxon>Populus</taxon>
    </lineage>
</organism>
<dbReference type="GO" id="GO:0045010">
    <property type="term" value="P:actin nucleation"/>
    <property type="evidence" value="ECO:0007669"/>
    <property type="project" value="InterPro"/>
</dbReference>
<dbReference type="GO" id="GO:0051015">
    <property type="term" value="F:actin filament binding"/>
    <property type="evidence" value="ECO:0007669"/>
    <property type="project" value="InterPro"/>
</dbReference>
<comment type="similarity">
    <text evidence="1">Belongs to the formin-like family. Class-I subfamily.</text>
</comment>
<dbReference type="Pfam" id="PF02181">
    <property type="entry name" value="FH2"/>
    <property type="match status" value="1"/>
</dbReference>
<protein>
    <recommendedName>
        <fullName evidence="2">FH2 domain-containing protein</fullName>
    </recommendedName>
</protein>
<accession>A0A8T2YU71</accession>
<evidence type="ECO:0000259" key="2">
    <source>
        <dbReference type="PROSITE" id="PS51444"/>
    </source>
</evidence>
<dbReference type="SUPFAM" id="SSF101447">
    <property type="entry name" value="Formin homology 2 domain (FH2 domain)"/>
    <property type="match status" value="1"/>
</dbReference>
<dbReference type="PANTHER" id="PTHR23213:SF338">
    <property type="entry name" value="FORMIN-LIKE PROTEIN 6"/>
    <property type="match status" value="1"/>
</dbReference>
<dbReference type="AlphaFoldDB" id="A0A8T2YU71"/>
<dbReference type="Proteomes" id="UP000807159">
    <property type="component" value="Chromosome 5"/>
</dbReference>
<sequence>MYPEFSLLILRHICMGATGNRKSLDAELLETLAKMAPTKEQAASEELNYSRLFLELLEAVLRTGNRMNVGTNRGDAKAFRLDTLLKPEIIRSEGTRTDSTIENLQDNTHSKMKEDLRKQRLQQVGLEKVRLVLQYDEPDTRVKFFFSKELFLREAGEEINRIKSDERKALSLVKEVAEYFHVDAVKEGSPPFQNFDDFTTPFPLKQQHEMSSFVFHNKQVKQCKDGEGASQESLYNLMSDGETHIA</sequence>
<evidence type="ECO:0000256" key="1">
    <source>
        <dbReference type="ARBA" id="ARBA00025793"/>
    </source>
</evidence>
<feature type="domain" description="FH2" evidence="2">
    <location>
        <begin position="1"/>
        <end position="228"/>
    </location>
</feature>
<keyword evidence="4" id="KW-1185">Reference proteome</keyword>
<reference evidence="3" key="1">
    <citation type="journal article" date="2021" name="J. Hered.">
        <title>Genome Assembly of Salicaceae Populus deltoides (Eastern Cottonwood) I-69 Based on Nanopore Sequencing and Hi-C Technologies.</title>
        <authorList>
            <person name="Bai S."/>
            <person name="Wu H."/>
            <person name="Zhang J."/>
            <person name="Pan Z."/>
            <person name="Zhao W."/>
            <person name="Li Z."/>
            <person name="Tong C."/>
        </authorList>
    </citation>
    <scope>NUCLEOTIDE SEQUENCE</scope>
    <source>
        <tissue evidence="3">Leaf</tissue>
    </source>
</reference>
<dbReference type="Gene3D" id="1.20.58.2220">
    <property type="entry name" value="Formin, FH2 domain"/>
    <property type="match status" value="2"/>
</dbReference>
<dbReference type="InterPro" id="IPR042201">
    <property type="entry name" value="FH2_Formin_sf"/>
</dbReference>
<comment type="caution">
    <text evidence="3">The sequence shown here is derived from an EMBL/GenBank/DDBJ whole genome shotgun (WGS) entry which is preliminary data.</text>
</comment>
<proteinExistence type="inferred from homology"/>
<name>A0A8T2YU71_POPDE</name>
<dbReference type="EMBL" id="JACEGQ020000005">
    <property type="protein sequence ID" value="KAH8508725.1"/>
    <property type="molecule type" value="Genomic_DNA"/>
</dbReference>
<evidence type="ECO:0000313" key="4">
    <source>
        <dbReference type="Proteomes" id="UP000807159"/>
    </source>
</evidence>